<dbReference type="Pfam" id="PF07396">
    <property type="entry name" value="Porin_O_P"/>
    <property type="match status" value="1"/>
</dbReference>
<evidence type="ECO:0000313" key="3">
    <source>
        <dbReference type="Proteomes" id="UP000184480"/>
    </source>
</evidence>
<accession>A0A1M5F8A8</accession>
<organism evidence="2 3">
    <name type="scientific">Dysgonomonas macrotermitis</name>
    <dbReference type="NCBI Taxonomy" id="1346286"/>
    <lineage>
        <taxon>Bacteria</taxon>
        <taxon>Pseudomonadati</taxon>
        <taxon>Bacteroidota</taxon>
        <taxon>Bacteroidia</taxon>
        <taxon>Bacteroidales</taxon>
        <taxon>Dysgonomonadaceae</taxon>
        <taxon>Dysgonomonas</taxon>
    </lineage>
</organism>
<proteinExistence type="predicted"/>
<sequence length="390" mass="43020">MSISKKLTLLVAVALCSTVVSAQIEVKAGDETIKITPSGRVYMDGAFYLDDETKMGNGTNIPDVRIGLKAVYQKWDFKLDMGYANSKVSPKDIHIRYNIDKTSFIKAGYYGELFGYEAWESTAYVKFNGKSPSTGAFESGRRIGVVYERWGKQYWMAAGVYGDGDAVNNTKEGNDGYAATGRFLYTPFKEPGKIFHIGASGTFRKADANGYDEDGKESARTISYVASLGSTSIEKGKPVNATISDADYQAKYNVELLGSYGPVFLVAEYYHTNVERKNSMPAFKGSGAYAQVGFLAIGDNYSYNDIDARLKTPKPKSLELVARYDYLDLNDGHAQIYGGTMSTWAFAVNYYINKHVIAKVNYSHMSMGKKNPFAAGEDVSAIQGRFMIVF</sequence>
<feature type="signal peptide" evidence="1">
    <location>
        <begin position="1"/>
        <end position="22"/>
    </location>
</feature>
<dbReference type="AlphaFoldDB" id="A0A1M5F8A8"/>
<dbReference type="OrthoDB" id="1151129at2"/>
<dbReference type="InterPro" id="IPR023614">
    <property type="entry name" value="Porin_dom_sf"/>
</dbReference>
<keyword evidence="1" id="KW-0732">Signal</keyword>
<dbReference type="STRING" id="1346286.SAMN05444362_11188"/>
<keyword evidence="3" id="KW-1185">Reference proteome</keyword>
<dbReference type="Gene3D" id="2.40.160.10">
    <property type="entry name" value="Porin"/>
    <property type="match status" value="1"/>
</dbReference>
<dbReference type="EMBL" id="FQUC01000011">
    <property type="protein sequence ID" value="SHF87823.1"/>
    <property type="molecule type" value="Genomic_DNA"/>
</dbReference>
<evidence type="ECO:0000313" key="2">
    <source>
        <dbReference type="EMBL" id="SHF87823.1"/>
    </source>
</evidence>
<dbReference type="InterPro" id="IPR010870">
    <property type="entry name" value="Porin_O/P"/>
</dbReference>
<protein>
    <submittedName>
        <fullName evidence="2">Phosphate-selective porin OprO and OprP</fullName>
    </submittedName>
</protein>
<reference evidence="3" key="1">
    <citation type="submission" date="2016-11" db="EMBL/GenBank/DDBJ databases">
        <authorList>
            <person name="Varghese N."/>
            <person name="Submissions S."/>
        </authorList>
    </citation>
    <scope>NUCLEOTIDE SEQUENCE [LARGE SCALE GENOMIC DNA]</scope>
    <source>
        <strain evidence="3">DSM 27370</strain>
    </source>
</reference>
<dbReference type="RefSeq" id="WP_062178946.1">
    <property type="nucleotide sequence ID" value="NZ_BBXL01000006.1"/>
</dbReference>
<dbReference type="SUPFAM" id="SSF56935">
    <property type="entry name" value="Porins"/>
    <property type="match status" value="1"/>
</dbReference>
<evidence type="ECO:0000256" key="1">
    <source>
        <dbReference type="SAM" id="SignalP"/>
    </source>
</evidence>
<name>A0A1M5F8A8_9BACT</name>
<dbReference type="Proteomes" id="UP000184480">
    <property type="component" value="Unassembled WGS sequence"/>
</dbReference>
<gene>
    <name evidence="2" type="ORF">SAMN05444362_11188</name>
</gene>
<feature type="chain" id="PRO_5009910073" evidence="1">
    <location>
        <begin position="23"/>
        <end position="390"/>
    </location>
</feature>